<dbReference type="PANTHER" id="PTHR42760:SF121">
    <property type="entry name" value="3-OXOACYL-(ACYL-CARRIER-PROTEIN) REDUCTASE"/>
    <property type="match status" value="1"/>
</dbReference>
<comment type="function">
    <text evidence="1">Catalyzes the irreversible reduction of 2,3-butanediol to (S)-acetoin in the presence of NADH.</text>
</comment>
<dbReference type="PANTHER" id="PTHR42760">
    <property type="entry name" value="SHORT-CHAIN DEHYDROGENASES/REDUCTASES FAMILY MEMBER"/>
    <property type="match status" value="1"/>
</dbReference>
<evidence type="ECO:0000256" key="3">
    <source>
        <dbReference type="ARBA" id="ARBA00023002"/>
    </source>
</evidence>
<dbReference type="RefSeq" id="WP_010011449.1">
    <property type="nucleotide sequence ID" value="NZ_AZCN01000008.1"/>
</dbReference>
<dbReference type="GO" id="GO:0045150">
    <property type="term" value="P:acetoin catabolic process"/>
    <property type="evidence" value="ECO:0007669"/>
    <property type="project" value="InterPro"/>
</dbReference>
<dbReference type="Gene3D" id="3.40.50.720">
    <property type="entry name" value="NAD(P)-binding Rossmann-like Domain"/>
    <property type="match status" value="1"/>
</dbReference>
<dbReference type="PRINTS" id="PR00080">
    <property type="entry name" value="SDRFAMILY"/>
</dbReference>
<dbReference type="FunFam" id="3.40.50.720:FF:000084">
    <property type="entry name" value="Short-chain dehydrogenase reductase"/>
    <property type="match status" value="1"/>
</dbReference>
<accession>A0A0R1FAV2</accession>
<dbReference type="InterPro" id="IPR036291">
    <property type="entry name" value="NAD(P)-bd_dom_sf"/>
</dbReference>
<feature type="binding site" evidence="6">
    <location>
        <position position="153"/>
    </location>
    <ligand>
        <name>NAD(+)</name>
        <dbReference type="ChEBI" id="CHEBI:57540"/>
    </ligand>
</feature>
<evidence type="ECO:0000256" key="5">
    <source>
        <dbReference type="PIRSR" id="PIRSR614007-1"/>
    </source>
</evidence>
<gene>
    <name evidence="7" type="ORF">FD22_GL002371</name>
</gene>
<dbReference type="NCBIfam" id="NF005559">
    <property type="entry name" value="PRK07231.1"/>
    <property type="match status" value="1"/>
</dbReference>
<keyword evidence="3" id="KW-0560">Oxidoreductase</keyword>
<name>A0A0R1FAV2_9LACO</name>
<protein>
    <submittedName>
        <fullName evidence="7">Acetoin reductase</fullName>
    </submittedName>
</protein>
<dbReference type="GO" id="GO:0008206">
    <property type="term" value="P:bile acid metabolic process"/>
    <property type="evidence" value="ECO:0007669"/>
    <property type="project" value="UniProtKB-ARBA"/>
</dbReference>
<dbReference type="GO" id="GO:0006633">
    <property type="term" value="P:fatty acid biosynthetic process"/>
    <property type="evidence" value="ECO:0007669"/>
    <property type="project" value="TreeGrafter"/>
</dbReference>
<evidence type="ECO:0000256" key="1">
    <source>
        <dbReference type="ARBA" id="ARBA00003200"/>
    </source>
</evidence>
<dbReference type="Proteomes" id="UP000051181">
    <property type="component" value="Unassembled WGS sequence"/>
</dbReference>
<feature type="binding site" evidence="6">
    <location>
        <begin position="13"/>
        <end position="15"/>
    </location>
    <ligand>
        <name>NAD(+)</name>
        <dbReference type="ChEBI" id="CHEBI:57540"/>
    </ligand>
</feature>
<feature type="binding site" evidence="6">
    <location>
        <position position="157"/>
    </location>
    <ligand>
        <name>NAD(+)</name>
        <dbReference type="ChEBI" id="CHEBI:57540"/>
    </ligand>
</feature>
<keyword evidence="4 6" id="KW-0520">NAD</keyword>
<dbReference type="PATRIC" id="fig|913848.6.peg.2421"/>
<organism evidence="7 8">
    <name type="scientific">Loigolactobacillus coryniformis subsp. coryniformis KCTC 3167 = DSM 20001</name>
    <dbReference type="NCBI Taxonomy" id="913848"/>
    <lineage>
        <taxon>Bacteria</taxon>
        <taxon>Bacillati</taxon>
        <taxon>Bacillota</taxon>
        <taxon>Bacilli</taxon>
        <taxon>Lactobacillales</taxon>
        <taxon>Lactobacillaceae</taxon>
        <taxon>Loigolactobacillus</taxon>
    </lineage>
</organism>
<evidence type="ECO:0000313" key="8">
    <source>
        <dbReference type="Proteomes" id="UP000051181"/>
    </source>
</evidence>
<dbReference type="InterPro" id="IPR014007">
    <property type="entry name" value="23BDH"/>
</dbReference>
<dbReference type="EMBL" id="AZCN01000008">
    <property type="protein sequence ID" value="KRK18815.1"/>
    <property type="molecule type" value="Genomic_DNA"/>
</dbReference>
<dbReference type="SUPFAM" id="SSF51735">
    <property type="entry name" value="NAD(P)-binding Rossmann-fold domains"/>
    <property type="match status" value="1"/>
</dbReference>
<evidence type="ECO:0000256" key="6">
    <source>
        <dbReference type="PIRSR" id="PIRSR614007-2"/>
    </source>
</evidence>
<dbReference type="PRINTS" id="PR00081">
    <property type="entry name" value="GDHRDH"/>
</dbReference>
<reference evidence="7 8" key="1">
    <citation type="journal article" date="2015" name="Genome Announc.">
        <title>Expanding the biotechnology potential of lactobacilli through comparative genomics of 213 strains and associated genera.</title>
        <authorList>
            <person name="Sun Z."/>
            <person name="Harris H.M."/>
            <person name="McCann A."/>
            <person name="Guo C."/>
            <person name="Argimon S."/>
            <person name="Zhang W."/>
            <person name="Yang X."/>
            <person name="Jeffery I.B."/>
            <person name="Cooney J.C."/>
            <person name="Kagawa T.F."/>
            <person name="Liu W."/>
            <person name="Song Y."/>
            <person name="Salvetti E."/>
            <person name="Wrobel A."/>
            <person name="Rasinkangas P."/>
            <person name="Parkhill J."/>
            <person name="Rea M.C."/>
            <person name="O'Sullivan O."/>
            <person name="Ritari J."/>
            <person name="Douillard F.P."/>
            <person name="Paul Ross R."/>
            <person name="Yang R."/>
            <person name="Briner A.E."/>
            <person name="Felis G.E."/>
            <person name="de Vos W.M."/>
            <person name="Barrangou R."/>
            <person name="Klaenhammer T.R."/>
            <person name="Caufield P.W."/>
            <person name="Cui Y."/>
            <person name="Zhang H."/>
            <person name="O'Toole P.W."/>
        </authorList>
    </citation>
    <scope>NUCLEOTIDE SEQUENCE [LARGE SCALE GENOMIC DNA]</scope>
    <source>
        <strain evidence="7 8">DSM 20001</strain>
    </source>
</reference>
<dbReference type="GeneID" id="65915964"/>
<dbReference type="GO" id="GO:0019152">
    <property type="term" value="F:acetoin dehydrogenase (NAD+) activity"/>
    <property type="evidence" value="ECO:0007669"/>
    <property type="project" value="InterPro"/>
</dbReference>
<dbReference type="NCBIfam" id="TIGR02415">
    <property type="entry name" value="23BDH"/>
    <property type="match status" value="1"/>
</dbReference>
<dbReference type="eggNOG" id="COG1028">
    <property type="taxonomic scope" value="Bacteria"/>
</dbReference>
<sequence>MPQKIAVITGAGQGIGRAIAKALAADGFFVAASDIILAAAQRTVKEIHQQHHRAAAYQTNVIYQHDVQHLVEQVVTEHGHIDVMVNDAGIVKVGPVEQVTDKEVDDLMAVNVKGVLFGIQAAARFMKKQEHGGKIINAAGLGAMEGMPLLSAYSASKFAVRGLTQAAAKELAPYHITVNSYSPGIVNSPLWELVNAQTEKLDQTDRQTALKQFSERIALGRIEEPEDAANLVTFLANDRSDYITGQTITVDGGLHMS</sequence>
<dbReference type="AlphaFoldDB" id="A0A0R1FAV2"/>
<feature type="active site" description="Proton acceptor" evidence="5">
    <location>
        <position position="153"/>
    </location>
</feature>
<dbReference type="InterPro" id="IPR002347">
    <property type="entry name" value="SDR_fam"/>
</dbReference>
<evidence type="ECO:0000313" key="7">
    <source>
        <dbReference type="EMBL" id="KRK18815.1"/>
    </source>
</evidence>
<dbReference type="GO" id="GO:0048038">
    <property type="term" value="F:quinone binding"/>
    <property type="evidence" value="ECO:0007669"/>
    <property type="project" value="TreeGrafter"/>
</dbReference>
<feature type="binding site" evidence="6">
    <location>
        <position position="34"/>
    </location>
    <ligand>
        <name>NAD(+)</name>
        <dbReference type="ChEBI" id="CHEBI:57540"/>
    </ligand>
</feature>
<evidence type="ECO:0000256" key="2">
    <source>
        <dbReference type="ARBA" id="ARBA00006484"/>
    </source>
</evidence>
<evidence type="ECO:0000256" key="4">
    <source>
        <dbReference type="ARBA" id="ARBA00023027"/>
    </source>
</evidence>
<proteinExistence type="inferred from homology"/>
<dbReference type="Pfam" id="PF13561">
    <property type="entry name" value="adh_short_C2"/>
    <property type="match status" value="1"/>
</dbReference>
<comment type="caution">
    <text evidence="7">The sequence shown here is derived from an EMBL/GenBank/DDBJ whole genome shotgun (WGS) entry which is preliminary data.</text>
</comment>
<comment type="similarity">
    <text evidence="2">Belongs to the short-chain dehydrogenases/reductases (SDR) family.</text>
</comment>